<proteinExistence type="inferred from homology"/>
<comment type="similarity">
    <text evidence="2 7">Belongs to the tetraspanin (TM4SF) family.</text>
</comment>
<reference evidence="8" key="1">
    <citation type="submission" date="2023-10" db="EMBL/GenBank/DDBJ databases">
        <title>Genome assemblies of two species of porcelain crab, Petrolisthes cinctipes and Petrolisthes manimaculis (Anomura: Porcellanidae).</title>
        <authorList>
            <person name="Angst P."/>
        </authorList>
    </citation>
    <scope>NUCLEOTIDE SEQUENCE</scope>
    <source>
        <strain evidence="8">PB745_01</strain>
        <tissue evidence="8">Gill</tissue>
    </source>
</reference>
<dbReference type="PIRSF" id="PIRSF002419">
    <property type="entry name" value="Tetraspanin"/>
    <property type="match status" value="1"/>
</dbReference>
<dbReference type="Proteomes" id="UP001286313">
    <property type="component" value="Unassembled WGS sequence"/>
</dbReference>
<keyword evidence="4 7" id="KW-1133">Transmembrane helix</keyword>
<evidence type="ECO:0000256" key="4">
    <source>
        <dbReference type="ARBA" id="ARBA00022989"/>
    </source>
</evidence>
<name>A0AAE1C1L8_PETCI</name>
<evidence type="ECO:0000256" key="3">
    <source>
        <dbReference type="ARBA" id="ARBA00022692"/>
    </source>
</evidence>
<keyword evidence="6" id="KW-1015">Disulfide bond</keyword>
<keyword evidence="5 7" id="KW-0472">Membrane</keyword>
<feature type="transmembrane region" description="Helical" evidence="7">
    <location>
        <begin position="9"/>
        <end position="32"/>
    </location>
</feature>
<dbReference type="Pfam" id="PF00335">
    <property type="entry name" value="Tetraspanin"/>
    <property type="match status" value="1"/>
</dbReference>
<feature type="transmembrane region" description="Helical" evidence="7">
    <location>
        <begin position="206"/>
        <end position="231"/>
    </location>
</feature>
<dbReference type="InterPro" id="IPR018499">
    <property type="entry name" value="Tetraspanin/Peripherin"/>
</dbReference>
<dbReference type="InterPro" id="IPR018503">
    <property type="entry name" value="Tetraspanin_CS"/>
</dbReference>
<dbReference type="SUPFAM" id="SSF48652">
    <property type="entry name" value="Tetraspanin"/>
    <property type="match status" value="1"/>
</dbReference>
<feature type="transmembrane region" description="Helical" evidence="7">
    <location>
        <begin position="80"/>
        <end position="102"/>
    </location>
</feature>
<dbReference type="PANTHER" id="PTHR19282:SF544">
    <property type="entry name" value="TETRASPANIN"/>
    <property type="match status" value="1"/>
</dbReference>
<dbReference type="AlphaFoldDB" id="A0AAE1C1L8"/>
<protein>
    <recommendedName>
        <fullName evidence="7">Tetraspanin</fullName>
    </recommendedName>
</protein>
<sequence length="240" mass="25461">MGCITKTGLLILNFAIFAAGVAVVALASMIIHKDGSYGDMLSDGVFTLPIIILIAGLIIVIIGFLGCCGAAQENSCMLRTYGFIVAVLLIAEVTLGILLLVYPDKAENYIKKGMTDVFMKYGGEDEALNESIDQFQHDLECCGVSNYTDWNSYSYGTSGNVADSCCREVVENCGFGQALLPAAQAGNFIYTKGCFNAIKEDLQGETIGLCVVLFIMAIVQVMAVTCACGLASKSGSSHYA</sequence>
<organism evidence="8 9">
    <name type="scientific">Petrolisthes cinctipes</name>
    <name type="common">Flat porcelain crab</name>
    <dbReference type="NCBI Taxonomy" id="88211"/>
    <lineage>
        <taxon>Eukaryota</taxon>
        <taxon>Metazoa</taxon>
        <taxon>Ecdysozoa</taxon>
        <taxon>Arthropoda</taxon>
        <taxon>Crustacea</taxon>
        <taxon>Multicrustacea</taxon>
        <taxon>Malacostraca</taxon>
        <taxon>Eumalacostraca</taxon>
        <taxon>Eucarida</taxon>
        <taxon>Decapoda</taxon>
        <taxon>Pleocyemata</taxon>
        <taxon>Anomura</taxon>
        <taxon>Galatheoidea</taxon>
        <taxon>Porcellanidae</taxon>
        <taxon>Petrolisthes</taxon>
    </lineage>
</organism>
<evidence type="ECO:0000256" key="7">
    <source>
        <dbReference type="RuleBase" id="RU361218"/>
    </source>
</evidence>
<keyword evidence="9" id="KW-1185">Reference proteome</keyword>
<feature type="disulfide bond" evidence="6">
    <location>
        <begin position="142"/>
        <end position="165"/>
    </location>
</feature>
<dbReference type="PROSITE" id="PS00421">
    <property type="entry name" value="TM4_1"/>
    <property type="match status" value="1"/>
</dbReference>
<dbReference type="PRINTS" id="PR00259">
    <property type="entry name" value="TMFOUR"/>
</dbReference>
<evidence type="ECO:0000256" key="1">
    <source>
        <dbReference type="ARBA" id="ARBA00004141"/>
    </source>
</evidence>
<comment type="caution">
    <text evidence="8">The sequence shown here is derived from an EMBL/GenBank/DDBJ whole genome shotgun (WGS) entry which is preliminary data.</text>
</comment>
<evidence type="ECO:0000256" key="5">
    <source>
        <dbReference type="ARBA" id="ARBA00023136"/>
    </source>
</evidence>
<evidence type="ECO:0000313" key="8">
    <source>
        <dbReference type="EMBL" id="KAK3858955.1"/>
    </source>
</evidence>
<feature type="transmembrane region" description="Helical" evidence="7">
    <location>
        <begin position="44"/>
        <end position="68"/>
    </location>
</feature>
<gene>
    <name evidence="8" type="ORF">Pcinc_034886</name>
</gene>
<evidence type="ECO:0000313" key="9">
    <source>
        <dbReference type="Proteomes" id="UP001286313"/>
    </source>
</evidence>
<dbReference type="EMBL" id="JAWQEG010005156">
    <property type="protein sequence ID" value="KAK3858955.1"/>
    <property type="molecule type" value="Genomic_DNA"/>
</dbReference>
<dbReference type="InterPro" id="IPR000301">
    <property type="entry name" value="Tetraspanin_animals"/>
</dbReference>
<dbReference type="InterPro" id="IPR008952">
    <property type="entry name" value="Tetraspanin_EC2_sf"/>
</dbReference>
<keyword evidence="3 7" id="KW-0812">Transmembrane</keyword>
<dbReference type="PANTHER" id="PTHR19282">
    <property type="entry name" value="TETRASPANIN"/>
    <property type="match status" value="1"/>
</dbReference>
<evidence type="ECO:0000256" key="2">
    <source>
        <dbReference type="ARBA" id="ARBA00006840"/>
    </source>
</evidence>
<dbReference type="GO" id="GO:0005886">
    <property type="term" value="C:plasma membrane"/>
    <property type="evidence" value="ECO:0007669"/>
    <property type="project" value="TreeGrafter"/>
</dbReference>
<dbReference type="Gene3D" id="1.10.1450.10">
    <property type="entry name" value="Tetraspanin"/>
    <property type="match status" value="1"/>
</dbReference>
<comment type="subcellular location">
    <subcellularLocation>
        <location evidence="1 7">Membrane</location>
        <topology evidence="1 7">Multi-pass membrane protein</topology>
    </subcellularLocation>
</comment>
<evidence type="ECO:0000256" key="6">
    <source>
        <dbReference type="PIRSR" id="PIRSR002419-1"/>
    </source>
</evidence>
<accession>A0AAE1C1L8</accession>